<proteinExistence type="predicted"/>
<reference evidence="1 2" key="1">
    <citation type="submission" date="2024-03" db="EMBL/GenBank/DDBJ databases">
        <title>Novel species of the genus Variovorax.</title>
        <authorList>
            <person name="Liu Q."/>
            <person name="Xin Y.-H."/>
        </authorList>
    </citation>
    <scope>NUCLEOTIDE SEQUENCE [LARGE SCALE GENOMIC DNA]</scope>
    <source>
        <strain evidence="1 2">KACC 18899</strain>
    </source>
</reference>
<organism evidence="1 2">
    <name type="scientific">Variovorax ureilyticus</name>
    <dbReference type="NCBI Taxonomy" id="1836198"/>
    <lineage>
        <taxon>Bacteria</taxon>
        <taxon>Pseudomonadati</taxon>
        <taxon>Pseudomonadota</taxon>
        <taxon>Betaproteobacteria</taxon>
        <taxon>Burkholderiales</taxon>
        <taxon>Comamonadaceae</taxon>
        <taxon>Variovorax</taxon>
    </lineage>
</organism>
<comment type="caution">
    <text evidence="1">The sequence shown here is derived from an EMBL/GenBank/DDBJ whole genome shotgun (WGS) entry which is preliminary data.</text>
</comment>
<protein>
    <submittedName>
        <fullName evidence="1">Uncharacterized protein</fullName>
    </submittedName>
</protein>
<sequence length="105" mass="11702">MNDESVTAQLRDRLEDLAAEIGVARKRLDLGHLAALCFCEVRPWARRAGEGTLADLSWRLSIQPLPLDRTTFLAQIDRLIEELEQACSRAGVESAADTLRQARAE</sequence>
<gene>
    <name evidence="1" type="ORF">WKW77_17230</name>
</gene>
<accession>A0ABU8VGP2</accession>
<evidence type="ECO:0000313" key="2">
    <source>
        <dbReference type="Proteomes" id="UP001365846"/>
    </source>
</evidence>
<dbReference type="Proteomes" id="UP001365846">
    <property type="component" value="Unassembled WGS sequence"/>
</dbReference>
<dbReference type="EMBL" id="JBBKZU010000007">
    <property type="protein sequence ID" value="MEJ8812832.1"/>
    <property type="molecule type" value="Genomic_DNA"/>
</dbReference>
<dbReference type="RefSeq" id="WP_340358082.1">
    <property type="nucleotide sequence ID" value="NZ_JBBKZU010000007.1"/>
</dbReference>
<evidence type="ECO:0000313" key="1">
    <source>
        <dbReference type="EMBL" id="MEJ8812832.1"/>
    </source>
</evidence>
<name>A0ABU8VGP2_9BURK</name>
<keyword evidence="2" id="KW-1185">Reference proteome</keyword>